<dbReference type="InterPro" id="IPR008309">
    <property type="entry name" value="YdbL"/>
</dbReference>
<name>A0A437QJ70_9GAMM</name>
<feature type="signal peptide" evidence="1">
    <location>
        <begin position="1"/>
        <end position="20"/>
    </location>
</feature>
<evidence type="ECO:0000313" key="2">
    <source>
        <dbReference type="EMBL" id="RVU34520.1"/>
    </source>
</evidence>
<reference evidence="2 3" key="1">
    <citation type="submission" date="2019-01" db="EMBL/GenBank/DDBJ databases">
        <authorList>
            <person name="Chen W.-M."/>
        </authorList>
    </citation>
    <scope>NUCLEOTIDE SEQUENCE [LARGE SCALE GENOMIC DNA]</scope>
    <source>
        <strain evidence="2 3">KYPC3</strain>
    </source>
</reference>
<sequence length="112" mass="12076">MRKLIGLTAMLLLLSQPLQAMDLQQAMTALPTAKAQGLVGEQPDGYLGVVKASTDTASVVQLINNARRAEYQKLATANGLQLADVEVMAGQKALEKTQSGHFILRDGQWVKK</sequence>
<protein>
    <submittedName>
        <fullName evidence="2">DUF1318 domain-containing protein</fullName>
    </submittedName>
</protein>
<dbReference type="AlphaFoldDB" id="A0A437QJ70"/>
<comment type="caution">
    <text evidence="2">The sequence shown here is derived from an EMBL/GenBank/DDBJ whole genome shotgun (WGS) entry which is preliminary data.</text>
</comment>
<feature type="chain" id="PRO_5019366700" evidence="1">
    <location>
        <begin position="21"/>
        <end position="112"/>
    </location>
</feature>
<gene>
    <name evidence="2" type="ORF">EOE67_14835</name>
</gene>
<dbReference type="Proteomes" id="UP000283077">
    <property type="component" value="Unassembled WGS sequence"/>
</dbReference>
<dbReference type="OrthoDB" id="9798130at2"/>
<keyword evidence="3" id="KW-1185">Reference proteome</keyword>
<dbReference type="PIRSF" id="PIRSF025560">
    <property type="entry name" value="UCP025560"/>
    <property type="match status" value="1"/>
</dbReference>
<keyword evidence="1" id="KW-0732">Signal</keyword>
<dbReference type="EMBL" id="SACS01000017">
    <property type="protein sequence ID" value="RVU34520.1"/>
    <property type="molecule type" value="Genomic_DNA"/>
</dbReference>
<dbReference type="RefSeq" id="WP_127700118.1">
    <property type="nucleotide sequence ID" value="NZ_SACS01000017.1"/>
</dbReference>
<accession>A0A437QJ70</accession>
<proteinExistence type="predicted"/>
<evidence type="ECO:0000313" key="3">
    <source>
        <dbReference type="Proteomes" id="UP000283077"/>
    </source>
</evidence>
<dbReference type="Pfam" id="PF07027">
    <property type="entry name" value="DUF1318"/>
    <property type="match status" value="1"/>
</dbReference>
<organism evidence="2 3">
    <name type="scientific">Rheinheimera riviphila</name>
    <dbReference type="NCBI Taxonomy" id="1834037"/>
    <lineage>
        <taxon>Bacteria</taxon>
        <taxon>Pseudomonadati</taxon>
        <taxon>Pseudomonadota</taxon>
        <taxon>Gammaproteobacteria</taxon>
        <taxon>Chromatiales</taxon>
        <taxon>Chromatiaceae</taxon>
        <taxon>Rheinheimera</taxon>
    </lineage>
</organism>
<evidence type="ECO:0000256" key="1">
    <source>
        <dbReference type="SAM" id="SignalP"/>
    </source>
</evidence>